<sequence length="229" mass="26339">MNWKSALKSFDQRVAAIEDYRLLSSELIRDLPSAPLSEPLDREGYFRWHSSVYAHWTLRAIDSLRISWIAGWHRGDLLSCAILTRAILETHGALEFLSKECVQRFSEKPGDEVAFDRLERLIKGTNSPVPLPLGGHTSAEPIHVMDFVRSSTFLPDYEWLCDAAHPSFYARYYWLASGGSDDNWSNDVFAEFARKEIERLLTLIENLLHKSDATAKDLIEEATRYFRQT</sequence>
<comment type="caution">
    <text evidence="1">The sequence shown here is derived from an EMBL/GenBank/DDBJ whole genome shotgun (WGS) entry which is preliminary data.</text>
</comment>
<organism evidence="1 2">
    <name type="scientific">Henriciella pelagia</name>
    <dbReference type="NCBI Taxonomy" id="1977912"/>
    <lineage>
        <taxon>Bacteria</taxon>
        <taxon>Pseudomonadati</taxon>
        <taxon>Pseudomonadota</taxon>
        <taxon>Alphaproteobacteria</taxon>
        <taxon>Hyphomonadales</taxon>
        <taxon>Hyphomonadaceae</taxon>
        <taxon>Henriciella</taxon>
    </lineage>
</organism>
<evidence type="ECO:0000313" key="1">
    <source>
        <dbReference type="EMBL" id="GGB73507.1"/>
    </source>
</evidence>
<keyword evidence="2" id="KW-1185">Reference proteome</keyword>
<gene>
    <name evidence="1" type="ORF">GCM10011503_22730</name>
</gene>
<evidence type="ECO:0000313" key="2">
    <source>
        <dbReference type="Proteomes" id="UP000628854"/>
    </source>
</evidence>
<protein>
    <submittedName>
        <fullName evidence="1">Uncharacterized protein</fullName>
    </submittedName>
</protein>
<proteinExistence type="predicted"/>
<name>A0ABQ1JNF5_9PROT</name>
<reference evidence="2" key="1">
    <citation type="journal article" date="2019" name="Int. J. Syst. Evol. Microbiol.">
        <title>The Global Catalogue of Microorganisms (GCM) 10K type strain sequencing project: providing services to taxonomists for standard genome sequencing and annotation.</title>
        <authorList>
            <consortium name="The Broad Institute Genomics Platform"/>
            <consortium name="The Broad Institute Genome Sequencing Center for Infectious Disease"/>
            <person name="Wu L."/>
            <person name="Ma J."/>
        </authorList>
    </citation>
    <scope>NUCLEOTIDE SEQUENCE [LARGE SCALE GENOMIC DNA]</scope>
    <source>
        <strain evidence="2">CGMCC 1.15928</strain>
    </source>
</reference>
<dbReference type="Proteomes" id="UP000628854">
    <property type="component" value="Unassembled WGS sequence"/>
</dbReference>
<dbReference type="EMBL" id="BMKF01000002">
    <property type="protein sequence ID" value="GGB73507.1"/>
    <property type="molecule type" value="Genomic_DNA"/>
</dbReference>
<dbReference type="RefSeq" id="WP_143434522.1">
    <property type="nucleotide sequence ID" value="NZ_BMKF01000002.1"/>
</dbReference>
<accession>A0ABQ1JNF5</accession>